<dbReference type="InterPro" id="IPR036894">
    <property type="entry name" value="YbaB-like_sf"/>
</dbReference>
<reference evidence="2" key="1">
    <citation type="journal article" date="2014" name="Int. J. Syst. Evol. Microbiol.">
        <title>Complete genome sequence of Corynebacterium casei LMG S-19264T (=DSM 44701T), isolated from a smear-ripened cheese.</title>
        <authorList>
            <consortium name="US DOE Joint Genome Institute (JGI-PGF)"/>
            <person name="Walter F."/>
            <person name="Albersmeier A."/>
            <person name="Kalinowski J."/>
            <person name="Ruckert C."/>
        </authorList>
    </citation>
    <scope>NUCLEOTIDE SEQUENCE</scope>
    <source>
        <strain evidence="2">JCM 3313</strain>
    </source>
</reference>
<comment type="caution">
    <text evidence="2">The sequence shown here is derived from an EMBL/GenBank/DDBJ whole genome shotgun (WGS) entry which is preliminary data.</text>
</comment>
<feature type="compositionally biased region" description="Pro residues" evidence="1">
    <location>
        <begin position="146"/>
        <end position="171"/>
    </location>
</feature>
<keyword evidence="3" id="KW-1185">Reference proteome</keyword>
<protein>
    <recommendedName>
        <fullName evidence="4">YbaB/EbfC DNA-binding family protein</fullName>
    </recommendedName>
</protein>
<proteinExistence type="predicted"/>
<evidence type="ECO:0000313" key="3">
    <source>
        <dbReference type="Proteomes" id="UP000639606"/>
    </source>
</evidence>
<evidence type="ECO:0000313" key="2">
    <source>
        <dbReference type="EMBL" id="GGP57916.1"/>
    </source>
</evidence>
<gene>
    <name evidence="2" type="ORF">GCM10010185_32910</name>
</gene>
<evidence type="ECO:0000256" key="1">
    <source>
        <dbReference type="SAM" id="MobiDB-lite"/>
    </source>
</evidence>
<dbReference type="RefSeq" id="WP_189224136.1">
    <property type="nucleotide sequence ID" value="NZ_BMRG01000005.1"/>
</dbReference>
<dbReference type="Gene3D" id="3.30.1310.10">
    <property type="entry name" value="Nucleoid-associated protein YbaB-like domain"/>
    <property type="match status" value="1"/>
</dbReference>
<evidence type="ECO:0008006" key="4">
    <source>
        <dbReference type="Google" id="ProtNLM"/>
    </source>
</evidence>
<organism evidence="2 3">
    <name type="scientific">Saccharothrix coeruleofusca</name>
    <dbReference type="NCBI Taxonomy" id="33919"/>
    <lineage>
        <taxon>Bacteria</taxon>
        <taxon>Bacillati</taxon>
        <taxon>Actinomycetota</taxon>
        <taxon>Actinomycetes</taxon>
        <taxon>Pseudonocardiales</taxon>
        <taxon>Pseudonocardiaceae</taxon>
        <taxon>Saccharothrix</taxon>
    </lineage>
</organism>
<dbReference type="SUPFAM" id="SSF82607">
    <property type="entry name" value="YbaB-like"/>
    <property type="match status" value="1"/>
</dbReference>
<dbReference type="Pfam" id="PF02575">
    <property type="entry name" value="YbaB_DNA_bd"/>
    <property type="match status" value="1"/>
</dbReference>
<dbReference type="EMBL" id="BMRG01000005">
    <property type="protein sequence ID" value="GGP57916.1"/>
    <property type="molecule type" value="Genomic_DNA"/>
</dbReference>
<reference evidence="2" key="2">
    <citation type="submission" date="2020-09" db="EMBL/GenBank/DDBJ databases">
        <authorList>
            <person name="Sun Q."/>
            <person name="Ohkuma M."/>
        </authorList>
    </citation>
    <scope>NUCLEOTIDE SEQUENCE</scope>
    <source>
        <strain evidence="2">JCM 3313</strain>
    </source>
</reference>
<dbReference type="Proteomes" id="UP000639606">
    <property type="component" value="Unassembled WGS sequence"/>
</dbReference>
<dbReference type="AlphaFoldDB" id="A0A918EDK0"/>
<sequence>MSDQRVREIAEAGRKAEQRLAGYQQMKEQMAQLRVTAISPDRAVTVVAGPGGAVLDLQLGPEAQRMPPPALSRTIMSTIRTAVADSARRSAELVQQFAGDQIDIAARVNKVQEEVFGVNPAEQAPPPPPPPAPGATFLQQAGARPPVAPPPPPQAPHFPPRVQPPAPPRRPAPPHEEDPDEGFGPILR</sequence>
<feature type="compositionally biased region" description="Pro residues" evidence="1">
    <location>
        <begin position="123"/>
        <end position="133"/>
    </location>
</feature>
<name>A0A918EDK0_9PSEU</name>
<feature type="region of interest" description="Disordered" evidence="1">
    <location>
        <begin position="119"/>
        <end position="188"/>
    </location>
</feature>
<dbReference type="InterPro" id="IPR004401">
    <property type="entry name" value="YbaB/EbfC"/>
</dbReference>
<dbReference type="GO" id="GO:0003677">
    <property type="term" value="F:DNA binding"/>
    <property type="evidence" value="ECO:0007669"/>
    <property type="project" value="InterPro"/>
</dbReference>
<accession>A0A918EDK0</accession>